<feature type="domain" description="Secretion system C-terminal sorting" evidence="2">
    <location>
        <begin position="873"/>
        <end position="943"/>
    </location>
</feature>
<dbReference type="InterPro" id="IPR013783">
    <property type="entry name" value="Ig-like_fold"/>
</dbReference>
<evidence type="ECO:0000313" key="4">
    <source>
        <dbReference type="Proteomes" id="UP000248745"/>
    </source>
</evidence>
<accession>A0A2W2A929</accession>
<dbReference type="InterPro" id="IPR036179">
    <property type="entry name" value="Ig-like_dom_sf"/>
</dbReference>
<keyword evidence="1" id="KW-0732">Signal</keyword>
<feature type="chain" id="PRO_5015924440" description="Secretion system C-terminal sorting domain-containing protein" evidence="1">
    <location>
        <begin position="25"/>
        <end position="950"/>
    </location>
</feature>
<keyword evidence="4" id="KW-1185">Reference proteome</keyword>
<organism evidence="3 4">
    <name type="scientific">Taibaiella soli</name>
    <dbReference type="NCBI Taxonomy" id="1649169"/>
    <lineage>
        <taxon>Bacteria</taxon>
        <taxon>Pseudomonadati</taxon>
        <taxon>Bacteroidota</taxon>
        <taxon>Chitinophagia</taxon>
        <taxon>Chitinophagales</taxon>
        <taxon>Chitinophagaceae</taxon>
        <taxon>Taibaiella</taxon>
    </lineage>
</organism>
<dbReference type="InterPro" id="IPR026444">
    <property type="entry name" value="Secre_tail"/>
</dbReference>
<reference evidence="3 4" key="1">
    <citation type="submission" date="2018-06" db="EMBL/GenBank/DDBJ databases">
        <title>Mucibacter soli gen. nov., sp. nov., a new member of the family Chitinophagaceae producing mucin.</title>
        <authorList>
            <person name="Kim M.-K."/>
            <person name="Park S."/>
            <person name="Kim T.-S."/>
            <person name="Joung Y."/>
            <person name="Han J.-H."/>
            <person name="Kim S.B."/>
        </authorList>
    </citation>
    <scope>NUCLEOTIDE SEQUENCE [LARGE SCALE GENOMIC DNA]</scope>
    <source>
        <strain evidence="3 4">R1-15</strain>
    </source>
</reference>
<feature type="signal peptide" evidence="1">
    <location>
        <begin position="1"/>
        <end position="24"/>
    </location>
</feature>
<gene>
    <name evidence="3" type="ORF">DN068_17045</name>
</gene>
<dbReference type="Proteomes" id="UP000248745">
    <property type="component" value="Unassembled WGS sequence"/>
</dbReference>
<dbReference type="Pfam" id="PF18962">
    <property type="entry name" value="Por_Secre_tail"/>
    <property type="match status" value="1"/>
</dbReference>
<dbReference type="SUPFAM" id="SSF48726">
    <property type="entry name" value="Immunoglobulin"/>
    <property type="match status" value="1"/>
</dbReference>
<evidence type="ECO:0000256" key="1">
    <source>
        <dbReference type="SAM" id="SignalP"/>
    </source>
</evidence>
<comment type="caution">
    <text evidence="3">The sequence shown here is derived from an EMBL/GenBank/DDBJ whole genome shotgun (WGS) entry which is preliminary data.</text>
</comment>
<dbReference type="EMBL" id="QKTW01000022">
    <property type="protein sequence ID" value="PZF71771.1"/>
    <property type="molecule type" value="Genomic_DNA"/>
</dbReference>
<evidence type="ECO:0000313" key="3">
    <source>
        <dbReference type="EMBL" id="PZF71771.1"/>
    </source>
</evidence>
<proteinExistence type="predicted"/>
<dbReference type="NCBIfam" id="TIGR04183">
    <property type="entry name" value="Por_Secre_tail"/>
    <property type="match status" value="1"/>
</dbReference>
<dbReference type="OrthoDB" id="2582440at2"/>
<dbReference type="RefSeq" id="WP_111000142.1">
    <property type="nucleotide sequence ID" value="NZ_QKTW01000022.1"/>
</dbReference>
<name>A0A2W2A929_9BACT</name>
<dbReference type="Gene3D" id="2.60.40.10">
    <property type="entry name" value="Immunoglobulins"/>
    <property type="match status" value="1"/>
</dbReference>
<dbReference type="AlphaFoldDB" id="A0A2W2A929"/>
<evidence type="ECO:0000259" key="2">
    <source>
        <dbReference type="Pfam" id="PF18962"/>
    </source>
</evidence>
<sequence>MKKTFLLLLSLVAVFSKTNGQCLAPTNATVSLTNITCAGSGAVSVNSVTGSSGSIDLANCLFSLYDAANTTVVKPIQSSSVLSGLSGGTYVLHIQQVCQPSGVSPDYIQTVAITGTYNQPVLSTPSITQPICGNDGSFTTSATQGYGTYQYCLVDSLNAPAAPTHYVSGLQSSGTFSGLASGNYYVRVYDGCNGFVTRQVTVPAAVVTPGNPMGNIYYNFGCPDFNLRIPMAYMPSSLPVNNNFWVIYPDGSVDSFKAYGGSPILSLNGGKFTSYPATITAYFKNQCGTVWSKPFTFNKPKYTLKQSYNASQYNCSFGSFTNSSVSINDLNNSMMNNGYAVNNIWDQYSVDGGFTWIAYNPSDTLLVPKGGSRTVLYRNNCANIIDTVTLNMAGQQPLVFTLSSGPLHCTDRGTIVYNVSSYNGSITSILVHVVSKPAAQSAIPDFYYTGGSLTTNINLVNLIPGTYTIQMTDMCGATATQSINLTASNPVNYSAQPIFTCGSNTIAIRIDGFPTISTWGWAIGAKVYNSAGTLVANTNWMYYIGNSWNTTYQNLAPGIYTVKLFQTNQGQDNFISMDTVCATTLTVDARLPQALALNQSTFAKCTNDLTTGAVVALPQGGLTPYTYTLYKGSVATGNIVGTPQSTNVFSGLDVNATYIITATDQCGAGASYTNVFANVQPTVSSSTPYVPCVGDSIKLSVTKNPGLFYQWTKNGVNITGATDTSYQIKPMTMADSGAYMVAINANSCILLSMPSQLNPKNCGVPIPLAINLVSFSGRLNAQNNAVLSWEVAQPETGAEFEVLYSTDGAHFSNAGKIYQDGHSVAFTFTHNLQITGNAYYKLLMTENNNKESYSTVLVLHGGNEVATATATVSPVPFTESFNVLYTAAQNGFLTVQLTDVNGRTLKTQQSAFIQGANSIAVSGLTTLANGIYFLNLVTDRGEKQIIKVQK</sequence>
<protein>
    <recommendedName>
        <fullName evidence="2">Secretion system C-terminal sorting domain-containing protein</fullName>
    </recommendedName>
</protein>